<evidence type="ECO:0000313" key="3">
    <source>
        <dbReference type="Proteomes" id="UP001445268"/>
    </source>
</evidence>
<keyword evidence="3" id="KW-1185">Reference proteome</keyword>
<feature type="compositionally biased region" description="Acidic residues" evidence="1">
    <location>
        <begin position="61"/>
        <end position="70"/>
    </location>
</feature>
<feature type="region of interest" description="Disordered" evidence="1">
    <location>
        <begin position="43"/>
        <end position="70"/>
    </location>
</feature>
<organism evidence="2 3">
    <name type="scientific">Marinobacter alkaliphilus</name>
    <dbReference type="NCBI Taxonomy" id="254719"/>
    <lineage>
        <taxon>Bacteria</taxon>
        <taxon>Pseudomonadati</taxon>
        <taxon>Pseudomonadota</taxon>
        <taxon>Gammaproteobacteria</taxon>
        <taxon>Pseudomonadales</taxon>
        <taxon>Marinobacteraceae</taxon>
        <taxon>Marinobacter</taxon>
    </lineage>
</organism>
<evidence type="ECO:0000313" key="2">
    <source>
        <dbReference type="EMBL" id="XAF52686.1"/>
    </source>
</evidence>
<evidence type="ECO:0000256" key="1">
    <source>
        <dbReference type="SAM" id="MobiDB-lite"/>
    </source>
</evidence>
<proteinExistence type="predicted"/>
<reference evidence="2 3" key="1">
    <citation type="submission" date="2024-04" db="EMBL/GenBank/DDBJ databases">
        <title>Marinobacter sp. SBY-1.</title>
        <authorList>
            <person name="Pan C."/>
        </authorList>
    </citation>
    <scope>NUCLEOTIDE SEQUENCE [LARGE SCALE GENOMIC DNA]</scope>
    <source>
        <strain evidence="2 3">SBY-1</strain>
    </source>
</reference>
<protein>
    <submittedName>
        <fullName evidence="2">Uncharacterized protein</fullName>
    </submittedName>
</protein>
<dbReference type="Proteomes" id="UP001445268">
    <property type="component" value="Chromosome"/>
</dbReference>
<accession>A0ABZ3DZT0</accession>
<sequence length="70" mass="8192">MYAVEFETEIRDGVMIIPEKYVRLKNTHARVVVLVDEEELPSDPEINAFSNHTADTIDEWKDPEEDDVWT</sequence>
<dbReference type="RefSeq" id="WP_342630733.1">
    <property type="nucleotide sequence ID" value="NZ_CP152380.1"/>
</dbReference>
<gene>
    <name evidence="2" type="ORF">AAGT77_12265</name>
</gene>
<name>A0ABZ3DZT0_9GAMM</name>
<dbReference type="EMBL" id="CP152380">
    <property type="protein sequence ID" value="XAF52686.1"/>
    <property type="molecule type" value="Genomic_DNA"/>
</dbReference>